<dbReference type="InterPro" id="IPR035067">
    <property type="entry name" value="V-type_ATPase_csu/dsu"/>
</dbReference>
<feature type="non-terminal residue" evidence="4">
    <location>
        <position position="1"/>
    </location>
</feature>
<dbReference type="InterPro" id="IPR002843">
    <property type="entry name" value="ATPase_V0-cplx_csu/dsu"/>
</dbReference>
<dbReference type="AlphaFoldDB" id="A0A495RAW7"/>
<dbReference type="InterPro" id="IPR050873">
    <property type="entry name" value="V-ATPase_V0D/AC39_subunit"/>
</dbReference>
<evidence type="ECO:0000256" key="3">
    <source>
        <dbReference type="ARBA" id="ARBA00023065"/>
    </source>
</evidence>
<reference evidence="4 5" key="1">
    <citation type="submission" date="2018-10" db="EMBL/GenBank/DDBJ databases">
        <title>Genomic Encyclopedia of Archaeal and Bacterial Type Strains, Phase II (KMG-II): from individual species to whole genera.</title>
        <authorList>
            <person name="Goeker M."/>
        </authorList>
    </citation>
    <scope>NUCLEOTIDE SEQUENCE [LARGE SCALE GENOMIC DNA]</scope>
    <source>
        <strain evidence="4 5">DSM 11927</strain>
    </source>
</reference>
<dbReference type="Pfam" id="PF01992">
    <property type="entry name" value="vATP-synt_AC39"/>
    <property type="match status" value="1"/>
</dbReference>
<name>A0A495RAW7_9EURY</name>
<dbReference type="RefSeq" id="WP_208644677.1">
    <property type="nucleotide sequence ID" value="NZ_RBWW01000001.1"/>
</dbReference>
<dbReference type="PANTHER" id="PTHR38682:SF1">
    <property type="entry name" value="V-TYPE ATP SYNTHASE SUBUNIT C"/>
    <property type="match status" value="1"/>
</dbReference>
<dbReference type="GO" id="GO:0046961">
    <property type="term" value="F:proton-transporting ATPase activity, rotational mechanism"/>
    <property type="evidence" value="ECO:0007669"/>
    <property type="project" value="InterPro"/>
</dbReference>
<keyword evidence="5" id="KW-1185">Reference proteome</keyword>
<gene>
    <name evidence="4" type="ORF">BDK61_3585</name>
</gene>
<protein>
    <submittedName>
        <fullName evidence="4">ATP synthase C subunit</fullName>
    </submittedName>
</protein>
<accession>A0A495RAW7</accession>
<dbReference type="PANTHER" id="PTHR38682">
    <property type="entry name" value="V-TYPE ATP SYNTHASE SUBUNIT C"/>
    <property type="match status" value="1"/>
</dbReference>
<sequence>DFERALDAALLEYADRLSNRYPLSVCPVLSYVLAKEREVDNIRAIARGREAGLGPDEIEQELVIL</sequence>
<proteinExistence type="inferred from homology"/>
<dbReference type="InterPro" id="IPR036079">
    <property type="entry name" value="ATPase_csu/dsu_sf"/>
</dbReference>
<dbReference type="Gene3D" id="1.10.132.50">
    <property type="entry name" value="ATP synthase (C/AC39) subunit, domain 3"/>
    <property type="match status" value="1"/>
</dbReference>
<dbReference type="InterPro" id="IPR044911">
    <property type="entry name" value="V-type_ATPase_csu/dsu_dom_3"/>
</dbReference>
<comment type="caution">
    <text evidence="4">The sequence shown here is derived from an EMBL/GenBank/DDBJ whole genome shotgun (WGS) entry which is preliminary data.</text>
</comment>
<evidence type="ECO:0000313" key="4">
    <source>
        <dbReference type="EMBL" id="RKS84184.1"/>
    </source>
</evidence>
<comment type="similarity">
    <text evidence="1">Belongs to the V-ATPase V0D/AC39 subunit family.</text>
</comment>
<keyword evidence="2" id="KW-0813">Transport</keyword>
<organism evidence="4 5">
    <name type="scientific">Haloarcula quadrata</name>
    <dbReference type="NCBI Taxonomy" id="182779"/>
    <lineage>
        <taxon>Archaea</taxon>
        <taxon>Methanobacteriati</taxon>
        <taxon>Methanobacteriota</taxon>
        <taxon>Stenosarchaea group</taxon>
        <taxon>Halobacteria</taxon>
        <taxon>Halobacteriales</taxon>
        <taxon>Haloarculaceae</taxon>
        <taxon>Haloarcula</taxon>
    </lineage>
</organism>
<dbReference type="Gene3D" id="1.20.1690.10">
    <property type="entry name" value="V-type ATP synthase subunit C domain"/>
    <property type="match status" value="1"/>
</dbReference>
<evidence type="ECO:0000313" key="5">
    <source>
        <dbReference type="Proteomes" id="UP000268233"/>
    </source>
</evidence>
<dbReference type="Proteomes" id="UP000268233">
    <property type="component" value="Unassembled WGS sequence"/>
</dbReference>
<keyword evidence="3" id="KW-0406">Ion transport</keyword>
<dbReference type="EMBL" id="RBWW01000001">
    <property type="protein sequence ID" value="RKS84184.1"/>
    <property type="molecule type" value="Genomic_DNA"/>
</dbReference>
<evidence type="ECO:0000256" key="1">
    <source>
        <dbReference type="ARBA" id="ARBA00006709"/>
    </source>
</evidence>
<dbReference type="SUPFAM" id="SSF103486">
    <property type="entry name" value="V-type ATP synthase subunit C"/>
    <property type="match status" value="1"/>
</dbReference>
<evidence type="ECO:0000256" key="2">
    <source>
        <dbReference type="ARBA" id="ARBA00022448"/>
    </source>
</evidence>